<reference evidence="1 2" key="1">
    <citation type="submission" date="2023-07" db="EMBL/GenBank/DDBJ databases">
        <title>Sorghum-associated microbial communities from plants grown in Nebraska, USA.</title>
        <authorList>
            <person name="Schachtman D."/>
        </authorList>
    </citation>
    <scope>NUCLEOTIDE SEQUENCE [LARGE SCALE GENOMIC DNA]</scope>
    <source>
        <strain evidence="1 2">DS1314</strain>
    </source>
</reference>
<comment type="caution">
    <text evidence="1">The sequence shown here is derived from an EMBL/GenBank/DDBJ whole genome shotgun (WGS) entry which is preliminary data.</text>
</comment>
<dbReference type="Pfam" id="PF01955">
    <property type="entry name" value="CbiZ"/>
    <property type="match status" value="1"/>
</dbReference>
<sequence>MTLPFLEEESKGRQTYRYPGEYVSSVWPGLTISAQERYVKASIPSVATAISSAVYGGGMVELDRIFNIYVDKHYRCDDPPRDIQCLLREWKEREDTCTGLLTAVRLEHTSIQEYASPDFGLLCCTTAGVSNAARAGSPRVVFDAMGNRTNAVQKLDGAYTPGTINMMLWYNGRLTNGAMVNAIQTAVEAKAAALADVGVKDSENGLTATGTTTDAIVLAVSQDQHKPLLTYAGTATVLGSVIGRLVYDTITESLQAGRQWSGRNNKS</sequence>
<accession>A0ABT9WB18</accession>
<dbReference type="PANTHER" id="PTHR35336:SF5">
    <property type="entry name" value="ADENOSYLCOBINAMIDE AMIDOHYDROLASE"/>
    <property type="match status" value="1"/>
</dbReference>
<evidence type="ECO:0000313" key="2">
    <source>
        <dbReference type="Proteomes" id="UP001233836"/>
    </source>
</evidence>
<evidence type="ECO:0000313" key="1">
    <source>
        <dbReference type="EMBL" id="MDQ0170448.1"/>
    </source>
</evidence>
<dbReference type="InterPro" id="IPR002808">
    <property type="entry name" value="AdoCbi_amidolase"/>
</dbReference>
<dbReference type="InterPro" id="IPR052209">
    <property type="entry name" value="CbiZ"/>
</dbReference>
<organism evidence="1 2">
    <name type="scientific">Paenibacillus tundrae</name>
    <dbReference type="NCBI Taxonomy" id="528187"/>
    <lineage>
        <taxon>Bacteria</taxon>
        <taxon>Bacillati</taxon>
        <taxon>Bacillota</taxon>
        <taxon>Bacilli</taxon>
        <taxon>Bacillales</taxon>
        <taxon>Paenibacillaceae</taxon>
        <taxon>Paenibacillus</taxon>
    </lineage>
</organism>
<name>A0ABT9WB18_9BACL</name>
<proteinExistence type="predicted"/>
<keyword evidence="2" id="KW-1185">Reference proteome</keyword>
<protein>
    <submittedName>
        <fullName evidence="1">Adenosylcobinamide amidohydrolase</fullName>
    </submittedName>
</protein>
<gene>
    <name evidence="1" type="ORF">J2T19_001890</name>
</gene>
<dbReference type="PANTHER" id="PTHR35336">
    <property type="entry name" value="ADENOSYLCOBINAMIDE AMIDOHYDROLASE"/>
    <property type="match status" value="1"/>
</dbReference>
<dbReference type="Proteomes" id="UP001233836">
    <property type="component" value="Unassembled WGS sequence"/>
</dbReference>
<dbReference type="EMBL" id="JAUSTI010000004">
    <property type="protein sequence ID" value="MDQ0170448.1"/>
    <property type="molecule type" value="Genomic_DNA"/>
</dbReference>
<dbReference type="RefSeq" id="WP_307215005.1">
    <property type="nucleotide sequence ID" value="NZ_JAUSTI010000004.1"/>
</dbReference>